<evidence type="ECO:0000259" key="5">
    <source>
        <dbReference type="Pfam" id="PF00496"/>
    </source>
</evidence>
<dbReference type="InterPro" id="IPR030678">
    <property type="entry name" value="Peptide/Ni-bd"/>
</dbReference>
<dbReference type="Proteomes" id="UP000183530">
    <property type="component" value="Chromosome"/>
</dbReference>
<dbReference type="InterPro" id="IPR006311">
    <property type="entry name" value="TAT_signal"/>
</dbReference>
<proteinExistence type="inferred from homology"/>
<comment type="subcellular location">
    <subcellularLocation>
        <location evidence="1">Cell envelope</location>
    </subcellularLocation>
</comment>
<feature type="domain" description="Solute-binding protein family 5" evidence="5">
    <location>
        <begin position="98"/>
        <end position="481"/>
    </location>
</feature>
<keyword evidence="7" id="KW-1185">Reference proteome</keyword>
<dbReference type="InterPro" id="IPR039424">
    <property type="entry name" value="SBP_5"/>
</dbReference>
<dbReference type="Gene3D" id="3.90.76.10">
    <property type="entry name" value="Dipeptide-binding Protein, Domain 1"/>
    <property type="match status" value="1"/>
</dbReference>
<dbReference type="GO" id="GO:0015833">
    <property type="term" value="P:peptide transport"/>
    <property type="evidence" value="ECO:0007669"/>
    <property type="project" value="TreeGrafter"/>
</dbReference>
<keyword evidence="3" id="KW-0813">Transport</keyword>
<dbReference type="KEGG" id="nae:BHE16_01390"/>
<dbReference type="GO" id="GO:0042597">
    <property type="term" value="C:periplasmic space"/>
    <property type="evidence" value="ECO:0007669"/>
    <property type="project" value="UniProtKB-ARBA"/>
</dbReference>
<dbReference type="OrthoDB" id="9796817at2"/>
<evidence type="ECO:0000256" key="4">
    <source>
        <dbReference type="ARBA" id="ARBA00022729"/>
    </source>
</evidence>
<name>A0A1L2ZKL2_9MICC</name>
<evidence type="ECO:0000313" key="6">
    <source>
        <dbReference type="EMBL" id="APF39894.1"/>
    </source>
</evidence>
<dbReference type="Pfam" id="PF00496">
    <property type="entry name" value="SBP_bac_5"/>
    <property type="match status" value="1"/>
</dbReference>
<dbReference type="SUPFAM" id="SSF53850">
    <property type="entry name" value="Periplasmic binding protein-like II"/>
    <property type="match status" value="1"/>
</dbReference>
<dbReference type="PIRSF" id="PIRSF002741">
    <property type="entry name" value="MppA"/>
    <property type="match status" value="1"/>
</dbReference>
<protein>
    <recommendedName>
        <fullName evidence="5">Solute-binding protein family 5 domain-containing protein</fullName>
    </recommendedName>
</protein>
<dbReference type="Gene3D" id="3.40.190.10">
    <property type="entry name" value="Periplasmic binding protein-like II"/>
    <property type="match status" value="1"/>
</dbReference>
<dbReference type="PANTHER" id="PTHR30290">
    <property type="entry name" value="PERIPLASMIC BINDING COMPONENT OF ABC TRANSPORTER"/>
    <property type="match status" value="1"/>
</dbReference>
<dbReference type="Gene3D" id="3.10.105.10">
    <property type="entry name" value="Dipeptide-binding Protein, Domain 3"/>
    <property type="match status" value="1"/>
</dbReference>
<dbReference type="GO" id="GO:1904680">
    <property type="term" value="F:peptide transmembrane transporter activity"/>
    <property type="evidence" value="ECO:0007669"/>
    <property type="project" value="TreeGrafter"/>
</dbReference>
<evidence type="ECO:0000256" key="2">
    <source>
        <dbReference type="ARBA" id="ARBA00005695"/>
    </source>
</evidence>
<dbReference type="InterPro" id="IPR000914">
    <property type="entry name" value="SBP_5_dom"/>
</dbReference>
<dbReference type="GO" id="GO:0043190">
    <property type="term" value="C:ATP-binding cassette (ABC) transporter complex"/>
    <property type="evidence" value="ECO:0007669"/>
    <property type="project" value="InterPro"/>
</dbReference>
<accession>A0A1L2ZKL2</accession>
<dbReference type="AlphaFoldDB" id="A0A1L2ZKL2"/>
<keyword evidence="4" id="KW-0732">Signal</keyword>
<gene>
    <name evidence="6" type="ORF">BHE16_01390</name>
</gene>
<dbReference type="PANTHER" id="PTHR30290:SF10">
    <property type="entry name" value="PERIPLASMIC OLIGOPEPTIDE-BINDING PROTEIN-RELATED"/>
    <property type="match status" value="1"/>
</dbReference>
<dbReference type="STRING" id="556325.BHE16_01390"/>
<dbReference type="PROSITE" id="PS51318">
    <property type="entry name" value="TAT"/>
    <property type="match status" value="1"/>
</dbReference>
<reference evidence="6 7" key="1">
    <citation type="submission" date="2016-11" db="EMBL/GenBank/DDBJ databases">
        <title>Genome sequencing of Zhihengliuella aestuarii B18 antagonistic to Plasmodiophora brassicae.</title>
        <authorList>
            <person name="Luo Y."/>
        </authorList>
    </citation>
    <scope>NUCLEOTIDE SEQUENCE [LARGE SCALE GENOMIC DNA]</scope>
    <source>
        <strain evidence="6 7">B18</strain>
    </source>
</reference>
<evidence type="ECO:0000313" key="7">
    <source>
        <dbReference type="Proteomes" id="UP000183530"/>
    </source>
</evidence>
<sequence>MALSSDDPQPHGVSRRTLLAWSALGLPTLALTACTGGNGAAGSGTSSTTTQPTIRFQFAVPSYPGSFDPSLGLDVETFRLSRQIFNNLVGVDAETGAPTAELAESWSASEDGLTHRFILRKDVKFHSGTAVTADSIVKNFERWAAMEATESGARRTPFEVVFHHHATVPEDVVPRFGTSSATEEESTRPSASFYAGARAVSEFEFELTLRRPLTMLIEALTHPGFGIIEPGTWDNEFPTGSGPYRIHSATEQEIVLNAASSYWGGTQTVDQATVKIFRQAHARFSALHRGEVHGYDLVTVEELKTIVQEGRQMLQRDPFAILYLGMNQLNSVLEDQQIRQAAAYAIDNGNLASEFFLRGTNEAKSFLPPSLAIPDPETVYGYDATKAAELLSTSSYRGQEIPFVYPTGTARAYLPQPERIYARIARQLTAAGFSIKPVPMEWNNDYIANVAAGKNPGFHLLGLSGVYRDPDYFLSTLFAQYSSEFGYDSPTVQTMIRDARSAPAGAERTALYGQIVETLAVDLPAYPLLYPISALALNNDVVNYPVSPVLDEPFARVEVTPTSP</sequence>
<dbReference type="EMBL" id="CP018135">
    <property type="protein sequence ID" value="APF39894.1"/>
    <property type="molecule type" value="Genomic_DNA"/>
</dbReference>
<evidence type="ECO:0000256" key="3">
    <source>
        <dbReference type="ARBA" id="ARBA00022448"/>
    </source>
</evidence>
<organism evidence="6 7">
    <name type="scientific">Neomicrococcus aestuarii</name>
    <dbReference type="NCBI Taxonomy" id="556325"/>
    <lineage>
        <taxon>Bacteria</taxon>
        <taxon>Bacillati</taxon>
        <taxon>Actinomycetota</taxon>
        <taxon>Actinomycetes</taxon>
        <taxon>Micrococcales</taxon>
        <taxon>Micrococcaceae</taxon>
        <taxon>Neomicrococcus</taxon>
    </lineage>
</organism>
<evidence type="ECO:0000256" key="1">
    <source>
        <dbReference type="ARBA" id="ARBA00004196"/>
    </source>
</evidence>
<dbReference type="RefSeq" id="WP_071893370.1">
    <property type="nucleotide sequence ID" value="NZ_CP018135.1"/>
</dbReference>
<dbReference type="GO" id="GO:0030313">
    <property type="term" value="C:cell envelope"/>
    <property type="evidence" value="ECO:0007669"/>
    <property type="project" value="UniProtKB-SubCell"/>
</dbReference>
<comment type="similarity">
    <text evidence="2">Belongs to the bacterial solute-binding protein 5 family.</text>
</comment>